<dbReference type="EMBL" id="JBBYAK010000001">
    <property type="protein sequence ID" value="MEL3956895.1"/>
    <property type="molecule type" value="Genomic_DNA"/>
</dbReference>
<dbReference type="Proteomes" id="UP001459714">
    <property type="component" value="Unassembled WGS sequence"/>
</dbReference>
<evidence type="ECO:0000313" key="2">
    <source>
        <dbReference type="Proteomes" id="UP001459714"/>
    </source>
</evidence>
<keyword evidence="2" id="KW-1185">Reference proteome</keyword>
<accession>A0ABU9JYK7</accession>
<gene>
    <name evidence="1" type="ORF">NST17_06755</name>
</gene>
<proteinExistence type="predicted"/>
<sequence length="88" mass="10185">MMTAEEARKITFEAKDEFVKDAIVILHERVKSNAKKGVSQTKMEIHHKVPFMSEIVSDIVEHFENLGYAVTVSDLYTTVEIIVSWWEE</sequence>
<evidence type="ECO:0000313" key="1">
    <source>
        <dbReference type="EMBL" id="MEL3956895.1"/>
    </source>
</evidence>
<dbReference type="RefSeq" id="WP_342019969.1">
    <property type="nucleotide sequence ID" value="NZ_JBBYAK010000001.1"/>
</dbReference>
<organism evidence="1 2">
    <name type="scientific">Caldifermentibacillus hisashii</name>
    <dbReference type="NCBI Taxonomy" id="996558"/>
    <lineage>
        <taxon>Bacteria</taxon>
        <taxon>Bacillati</taxon>
        <taxon>Bacillota</taxon>
        <taxon>Bacilli</taxon>
        <taxon>Bacillales</taxon>
        <taxon>Bacillaceae</taxon>
        <taxon>Caldifermentibacillus</taxon>
    </lineage>
</organism>
<reference evidence="1 2" key="1">
    <citation type="submission" date="2024-03" db="EMBL/GenBank/DDBJ databases">
        <title>Bacilli Hybrid Assemblies.</title>
        <authorList>
            <person name="Kovac J."/>
        </authorList>
    </citation>
    <scope>NUCLEOTIDE SEQUENCE [LARGE SCALE GENOMIC DNA]</scope>
    <source>
        <strain evidence="1 2">FSL M8-0022</strain>
    </source>
</reference>
<protein>
    <submittedName>
        <fullName evidence="1">Uncharacterized protein</fullName>
    </submittedName>
</protein>
<comment type="caution">
    <text evidence="1">The sequence shown here is derived from an EMBL/GenBank/DDBJ whole genome shotgun (WGS) entry which is preliminary data.</text>
</comment>
<name>A0ABU9JYK7_9BACI</name>